<dbReference type="VEuPathDB" id="FungiDB:CC1G_00028"/>
<dbReference type="RefSeq" id="XP_001836892.2">
    <property type="nucleotide sequence ID" value="XM_001836840.2"/>
</dbReference>
<feature type="compositionally biased region" description="Low complexity" evidence="1">
    <location>
        <begin position="117"/>
        <end position="135"/>
    </location>
</feature>
<reference evidence="2 3" key="1">
    <citation type="journal article" date="2010" name="Proc. Natl. Acad. Sci. U.S.A.">
        <title>Insights into evolution of multicellular fungi from the assembled chromosomes of the mushroom Coprinopsis cinerea (Coprinus cinereus).</title>
        <authorList>
            <person name="Stajich J.E."/>
            <person name="Wilke S.K."/>
            <person name="Ahren D."/>
            <person name="Au C.H."/>
            <person name="Birren B.W."/>
            <person name="Borodovsky M."/>
            <person name="Burns C."/>
            <person name="Canback B."/>
            <person name="Casselton L.A."/>
            <person name="Cheng C.K."/>
            <person name="Deng J."/>
            <person name="Dietrich F.S."/>
            <person name="Fargo D.C."/>
            <person name="Farman M.L."/>
            <person name="Gathman A.C."/>
            <person name="Goldberg J."/>
            <person name="Guigo R."/>
            <person name="Hoegger P.J."/>
            <person name="Hooker J.B."/>
            <person name="Huggins A."/>
            <person name="James T.Y."/>
            <person name="Kamada T."/>
            <person name="Kilaru S."/>
            <person name="Kodira C."/>
            <person name="Kues U."/>
            <person name="Kupfer D."/>
            <person name="Kwan H.S."/>
            <person name="Lomsadze A."/>
            <person name="Li W."/>
            <person name="Lilly W.W."/>
            <person name="Ma L.J."/>
            <person name="Mackey A.J."/>
            <person name="Manning G."/>
            <person name="Martin F."/>
            <person name="Muraguchi H."/>
            <person name="Natvig D.O."/>
            <person name="Palmerini H."/>
            <person name="Ramesh M.A."/>
            <person name="Rehmeyer C.J."/>
            <person name="Roe B.A."/>
            <person name="Shenoy N."/>
            <person name="Stanke M."/>
            <person name="Ter-Hovhannisyan V."/>
            <person name="Tunlid A."/>
            <person name="Velagapudi R."/>
            <person name="Vision T.J."/>
            <person name="Zeng Q."/>
            <person name="Zolan M.E."/>
            <person name="Pukkila P.J."/>
        </authorList>
    </citation>
    <scope>NUCLEOTIDE SEQUENCE [LARGE SCALE GENOMIC DNA]</scope>
    <source>
        <strain evidence="3">Okayama-7 / 130 / ATCC MYA-4618 / FGSC 9003</strain>
    </source>
</reference>
<comment type="caution">
    <text evidence="2">The sequence shown here is derived from an EMBL/GenBank/DDBJ whole genome shotgun (WGS) entry which is preliminary data.</text>
</comment>
<dbReference type="KEGG" id="cci:CC1G_00028"/>
<dbReference type="AlphaFoldDB" id="A8NWH5"/>
<evidence type="ECO:0000313" key="3">
    <source>
        <dbReference type="Proteomes" id="UP000001861"/>
    </source>
</evidence>
<dbReference type="EMBL" id="AACS02000005">
    <property type="protein sequence ID" value="EAU84509.2"/>
    <property type="molecule type" value="Genomic_DNA"/>
</dbReference>
<evidence type="ECO:0000256" key="1">
    <source>
        <dbReference type="SAM" id="MobiDB-lite"/>
    </source>
</evidence>
<dbReference type="InParanoid" id="A8NWH5"/>
<proteinExistence type="predicted"/>
<sequence length="318" mass="34144">MECQEERWSAWVSTRSTSRVIGTDSVRCIAHRRPRQAEAEGNDRGRLWSFSRSTKPESWRQVFSGGDSTGIGGVVILVLVGVNWSTRSSRLKSSSTTTTTPTTGLSRKSSFGKLLSKYSSTSPSSTVSNATSSRTETAESPTTKHPVVHQRQLSFGSVSSYSSDYSDTDDEDDLGTQSDFVLSSSAVRLKRRATTASYGGGDRRRIAIVQMEALQEANDASETNSSASSVRSRRGLAGLALVAPPDAAMKNFISPPSTAPPYTATSEAIHRHHRSASETAVIDADGKEANVTGIDTASEAVRDNNKTVITNSDTFYSA</sequence>
<feature type="region of interest" description="Disordered" evidence="1">
    <location>
        <begin position="117"/>
        <end position="153"/>
    </location>
</feature>
<gene>
    <name evidence="2" type="ORF">CC1G_00028</name>
</gene>
<protein>
    <submittedName>
        <fullName evidence="2">Uncharacterized protein</fullName>
    </submittedName>
</protein>
<accession>A8NWH5</accession>
<evidence type="ECO:0000313" key="2">
    <source>
        <dbReference type="EMBL" id="EAU84509.2"/>
    </source>
</evidence>
<organism evidence="2 3">
    <name type="scientific">Coprinopsis cinerea (strain Okayama-7 / 130 / ATCC MYA-4618 / FGSC 9003)</name>
    <name type="common">Inky cap fungus</name>
    <name type="synonym">Hormographiella aspergillata</name>
    <dbReference type="NCBI Taxonomy" id="240176"/>
    <lineage>
        <taxon>Eukaryota</taxon>
        <taxon>Fungi</taxon>
        <taxon>Dikarya</taxon>
        <taxon>Basidiomycota</taxon>
        <taxon>Agaricomycotina</taxon>
        <taxon>Agaricomycetes</taxon>
        <taxon>Agaricomycetidae</taxon>
        <taxon>Agaricales</taxon>
        <taxon>Agaricineae</taxon>
        <taxon>Psathyrellaceae</taxon>
        <taxon>Coprinopsis</taxon>
    </lineage>
</organism>
<dbReference type="GeneID" id="6013446"/>
<dbReference type="HOGENOM" id="CLU_874407_0_0_1"/>
<keyword evidence="3" id="KW-1185">Reference proteome</keyword>
<dbReference type="OrthoDB" id="2413468at2759"/>
<dbReference type="Proteomes" id="UP000001861">
    <property type="component" value="Unassembled WGS sequence"/>
</dbReference>
<name>A8NWH5_COPC7</name>